<evidence type="ECO:0008006" key="2">
    <source>
        <dbReference type="Google" id="ProtNLM"/>
    </source>
</evidence>
<dbReference type="AlphaFoldDB" id="A0A075HJR6"/>
<reference evidence="1" key="1">
    <citation type="journal article" date="2014" name="Genome Biol. Evol.">
        <title>Pangenome evidence for extensive interdomain horizontal transfer affecting lineage core and shell genes in uncultured planktonic thaumarchaeota and euryarchaeota.</title>
        <authorList>
            <person name="Deschamps P."/>
            <person name="Zivanovic Y."/>
            <person name="Moreira D."/>
            <person name="Rodriguez-Valera F."/>
            <person name="Lopez-Garcia P."/>
        </authorList>
    </citation>
    <scope>NUCLEOTIDE SEQUENCE</scope>
</reference>
<accession>A0A075HJR6</accession>
<protein>
    <recommendedName>
        <fullName evidence="2">Lipoprotein</fullName>
    </recommendedName>
</protein>
<sequence>MKMTVLIRSLALPVVLSAFLGGCYIPIRFDAEIEIHRTGHYDFIFDGYLASVELYKGLREGKISPAEEKKKKEIIRIDFARDTSVKEFKYFEKGHFKVNWHRNGDLIRSKSVSFFNSTSEYILGMRYNKKTRQISISTKSVAKSAKKRLNELGLDWSGKLRIFTDAKVLSHNATTVKKNKRLGDRFMTYTWDIKNIFAPTSSMVIQIY</sequence>
<organism evidence="1">
    <name type="scientific">uncultured marine thaumarchaeote KM3_70_D07</name>
    <dbReference type="NCBI Taxonomy" id="1456252"/>
    <lineage>
        <taxon>Archaea</taxon>
        <taxon>Nitrososphaerota</taxon>
        <taxon>environmental samples</taxon>
    </lineage>
</organism>
<dbReference type="PROSITE" id="PS51257">
    <property type="entry name" value="PROKAR_LIPOPROTEIN"/>
    <property type="match status" value="1"/>
</dbReference>
<proteinExistence type="predicted"/>
<evidence type="ECO:0000313" key="1">
    <source>
        <dbReference type="EMBL" id="AIF15480.1"/>
    </source>
</evidence>
<dbReference type="EMBL" id="KF901029">
    <property type="protein sequence ID" value="AIF15480.1"/>
    <property type="molecule type" value="Genomic_DNA"/>
</dbReference>
<name>A0A075HJR6_9ARCH</name>